<organism evidence="2 3">
    <name type="scientific">Colletotrichum abscissum</name>
    <dbReference type="NCBI Taxonomy" id="1671311"/>
    <lineage>
        <taxon>Eukaryota</taxon>
        <taxon>Fungi</taxon>
        <taxon>Dikarya</taxon>
        <taxon>Ascomycota</taxon>
        <taxon>Pezizomycotina</taxon>
        <taxon>Sordariomycetes</taxon>
        <taxon>Hypocreomycetidae</taxon>
        <taxon>Glomerellales</taxon>
        <taxon>Glomerellaceae</taxon>
        <taxon>Colletotrichum</taxon>
        <taxon>Colletotrichum acutatum species complex</taxon>
    </lineage>
</organism>
<reference evidence="2" key="1">
    <citation type="submission" date="2019-01" db="EMBL/GenBank/DDBJ databases">
        <title>Colletotrichum abscissum LGMF1257.</title>
        <authorList>
            <person name="Baroncelli R."/>
        </authorList>
    </citation>
    <scope>NUCLEOTIDE SEQUENCE</scope>
    <source>
        <strain evidence="2">Ca142</strain>
    </source>
</reference>
<feature type="compositionally biased region" description="Polar residues" evidence="1">
    <location>
        <begin position="530"/>
        <end position="543"/>
    </location>
</feature>
<sequence length="821" mass="88374">MDDPWGSPWASSTDNTNAPSTSPSKTIIEPPPPAFLSTPSNLNLPSSQSAWLDDDAFGDWASPDPGQAANASPWTWGNDATPIEGLTPSYEPKPRRKSSTPRWPRSRSPSPGLRPPITPNTAPHSASPGQPSPDPWANHVSTYTRDDPEPLADLPQIPDVPPLVLEQAQIGLGLKNTPNAFEREFIAHTPITTQFAEPLADPSHEYLQFSDTPIFDRFPTTPKHDHDVAHSSASASASSDNDDEHDGQTGARHADSPITSIEDNTLPKPTQRKASGKVLELVEMYDGIAKRNTDSPERAPSLRRSVSRGPDIGSGDLPCQRTTEDYLAEEDQEQMESRDTLEPTAKESLDKGSKVEEETIKIDKPTRPEHEPFKVDLQHLEALLLDVSLHESVSPEDVPDRVIHDSFVSISERKMWYRLSRHESLRKHNAGDDDNYVRINWTNSTLRQETLKTVRRWIEEDSFGGRPFRGGLARNAGGKSFGWDATTAASPVDLDRVFGRKAKRKASIHRPTHSISGLPSLSAAPILPGSTGSTPAMGQSNDNWEGLATFGWSSGPGDIKPPSGTAMQKPQATGIPLPLAFTGFDNAPKSHASLPAFIKPTAPTPPPALSATSLKEIEGADAGVDADDDEWGDMVSPTTAEATDSTSLPKTSWDSFSTNPLAEVTSMPPPDAFLTSSHPGADALRTGNNKENDSRNKSGLWDIGNVISSPTPASTMSAAASIPQSQDGPLSPPASANTYTFRPASTVKRPANISIAANLNDPPDPLLSGITGVSAGGPAETPRTTGFQTPSTAQPPKTSTEGYDFVQQFVRELPDLSYMLR</sequence>
<feature type="compositionally biased region" description="Low complexity" evidence="1">
    <location>
        <begin position="230"/>
        <end position="239"/>
    </location>
</feature>
<dbReference type="OrthoDB" id="3941134at2759"/>
<name>A0A9Q0B1Y7_9PEZI</name>
<feature type="compositionally biased region" description="Polar residues" evidence="1">
    <location>
        <begin position="722"/>
        <end position="733"/>
    </location>
</feature>
<proteinExistence type="predicted"/>
<evidence type="ECO:0000313" key="2">
    <source>
        <dbReference type="EMBL" id="KAI3541700.1"/>
    </source>
</evidence>
<feature type="compositionally biased region" description="Low complexity" evidence="1">
    <location>
        <begin position="100"/>
        <end position="111"/>
    </location>
</feature>
<feature type="compositionally biased region" description="Polar residues" evidence="1">
    <location>
        <begin position="9"/>
        <end position="25"/>
    </location>
</feature>
<feature type="compositionally biased region" description="Basic and acidic residues" evidence="1">
    <location>
        <begin position="335"/>
        <end position="369"/>
    </location>
</feature>
<accession>A0A9Q0B1Y7</accession>
<feature type="region of interest" description="Disordered" evidence="1">
    <location>
        <begin position="217"/>
        <end position="369"/>
    </location>
</feature>
<evidence type="ECO:0008006" key="4">
    <source>
        <dbReference type="Google" id="ProtNLM"/>
    </source>
</evidence>
<evidence type="ECO:0000256" key="1">
    <source>
        <dbReference type="SAM" id="MobiDB-lite"/>
    </source>
</evidence>
<feature type="region of interest" description="Disordered" evidence="1">
    <location>
        <begin position="526"/>
        <end position="545"/>
    </location>
</feature>
<feature type="region of interest" description="Disordered" evidence="1">
    <location>
        <begin position="771"/>
        <end position="802"/>
    </location>
</feature>
<feature type="compositionally biased region" description="Polar residues" evidence="1">
    <location>
        <begin position="782"/>
        <end position="801"/>
    </location>
</feature>
<comment type="caution">
    <text evidence="2">The sequence shown here is derived from an EMBL/GenBank/DDBJ whole genome shotgun (WGS) entry which is preliminary data.</text>
</comment>
<feature type="compositionally biased region" description="Polar residues" evidence="1">
    <location>
        <begin position="119"/>
        <end position="129"/>
    </location>
</feature>
<dbReference type="EMBL" id="SDAQ01000082">
    <property type="protein sequence ID" value="KAI3541700.1"/>
    <property type="molecule type" value="Genomic_DNA"/>
</dbReference>
<dbReference type="Proteomes" id="UP001056436">
    <property type="component" value="Unassembled WGS sequence"/>
</dbReference>
<gene>
    <name evidence="2" type="ORF">CABS02_10640</name>
</gene>
<keyword evidence="3" id="KW-1185">Reference proteome</keyword>
<feature type="compositionally biased region" description="Polar residues" evidence="1">
    <location>
        <begin position="636"/>
        <end position="660"/>
    </location>
</feature>
<evidence type="ECO:0000313" key="3">
    <source>
        <dbReference type="Proteomes" id="UP001056436"/>
    </source>
</evidence>
<protein>
    <recommendedName>
        <fullName evidence="4">Glucan 4-alpha-glucosidase</fullName>
    </recommendedName>
</protein>
<feature type="compositionally biased region" description="Basic and acidic residues" evidence="1">
    <location>
        <begin position="288"/>
        <end position="297"/>
    </location>
</feature>
<feature type="compositionally biased region" description="Low complexity" evidence="1">
    <location>
        <begin position="708"/>
        <end position="721"/>
    </location>
</feature>
<feature type="region of interest" description="Disordered" evidence="1">
    <location>
        <begin position="1"/>
        <end position="159"/>
    </location>
</feature>
<dbReference type="AlphaFoldDB" id="A0A9Q0B1Y7"/>
<feature type="region of interest" description="Disordered" evidence="1">
    <location>
        <begin position="624"/>
        <end position="733"/>
    </location>
</feature>
<feature type="compositionally biased region" description="Low complexity" evidence="1">
    <location>
        <begin position="36"/>
        <end position="49"/>
    </location>
</feature>